<dbReference type="AlphaFoldDB" id="A0A1F5KUC8"/>
<name>A0A1F5KUC8_9BACT</name>
<evidence type="ECO:0000313" key="2">
    <source>
        <dbReference type="Proteomes" id="UP000178565"/>
    </source>
</evidence>
<dbReference type="Proteomes" id="UP000178565">
    <property type="component" value="Unassembled WGS sequence"/>
</dbReference>
<evidence type="ECO:0000313" key="1">
    <source>
        <dbReference type="EMBL" id="OGE44517.1"/>
    </source>
</evidence>
<reference evidence="1 2" key="1">
    <citation type="journal article" date="2016" name="Nat. Commun.">
        <title>Thousands of microbial genomes shed light on interconnected biogeochemical processes in an aquifer system.</title>
        <authorList>
            <person name="Anantharaman K."/>
            <person name="Brown C.T."/>
            <person name="Hug L.A."/>
            <person name="Sharon I."/>
            <person name="Castelle C.J."/>
            <person name="Probst A.J."/>
            <person name="Thomas B.C."/>
            <person name="Singh A."/>
            <person name="Wilkins M.J."/>
            <person name="Karaoz U."/>
            <person name="Brodie E.L."/>
            <person name="Williams K.H."/>
            <person name="Hubbard S.S."/>
            <person name="Banfield J.F."/>
        </authorList>
    </citation>
    <scope>NUCLEOTIDE SEQUENCE [LARGE SCALE GENOMIC DNA]</scope>
</reference>
<sequence length="114" mass="13424">MAKSLQQIDDYYLSQGLKGEALRSALENDSEYQRLLKERKAVINNKYGITEEEEKEYLLPNEEDYEILSIVKTLKNENLSETDIEIVELIKTQLQDDWRGPLLEKLKKLLQKYS</sequence>
<comment type="caution">
    <text evidence="1">The sequence shown here is derived from an EMBL/GenBank/DDBJ whole genome shotgun (WGS) entry which is preliminary data.</text>
</comment>
<protein>
    <submittedName>
        <fullName evidence="1">Uncharacterized protein</fullName>
    </submittedName>
</protein>
<accession>A0A1F5KUC8</accession>
<proteinExistence type="predicted"/>
<gene>
    <name evidence="1" type="ORF">A3B45_05200</name>
</gene>
<dbReference type="EMBL" id="MFDM01000001">
    <property type="protein sequence ID" value="OGE44517.1"/>
    <property type="molecule type" value="Genomic_DNA"/>
</dbReference>
<organism evidence="1 2">
    <name type="scientific">Candidatus Daviesbacteria bacterium RIFCSPLOWO2_01_FULL_39_12</name>
    <dbReference type="NCBI Taxonomy" id="1797785"/>
    <lineage>
        <taxon>Bacteria</taxon>
        <taxon>Candidatus Daviesiibacteriota</taxon>
    </lineage>
</organism>